<gene>
    <name evidence="2" type="ORF">S01H1_57347</name>
</gene>
<organism evidence="2">
    <name type="scientific">marine sediment metagenome</name>
    <dbReference type="NCBI Taxonomy" id="412755"/>
    <lineage>
        <taxon>unclassified sequences</taxon>
        <taxon>metagenomes</taxon>
        <taxon>ecological metagenomes</taxon>
    </lineage>
</organism>
<dbReference type="InterPro" id="IPR007507">
    <property type="entry name" value="Glycos_transf_N"/>
</dbReference>
<dbReference type="AlphaFoldDB" id="X0W4F8"/>
<protein>
    <recommendedName>
        <fullName evidence="1">3-deoxy-D-manno-octulosonic-acid transferase N-terminal domain-containing protein</fullName>
    </recommendedName>
</protein>
<dbReference type="Gene3D" id="3.40.50.11720">
    <property type="entry name" value="3-Deoxy-D-manno-octulosonic-acid transferase, N-terminal domain"/>
    <property type="match status" value="1"/>
</dbReference>
<proteinExistence type="predicted"/>
<sequence>MRVAKEKLADADHIFFVPLDFKHIVRKFLNALEPSLFILAES</sequence>
<feature type="non-terminal residue" evidence="2">
    <location>
        <position position="42"/>
    </location>
</feature>
<dbReference type="Pfam" id="PF04413">
    <property type="entry name" value="Glycos_transf_N"/>
    <property type="match status" value="1"/>
</dbReference>
<reference evidence="2" key="1">
    <citation type="journal article" date="2014" name="Front. Microbiol.">
        <title>High frequency of phylogenetically diverse reductive dehalogenase-homologous genes in deep subseafloor sedimentary metagenomes.</title>
        <authorList>
            <person name="Kawai M."/>
            <person name="Futagami T."/>
            <person name="Toyoda A."/>
            <person name="Takaki Y."/>
            <person name="Nishi S."/>
            <person name="Hori S."/>
            <person name="Arai W."/>
            <person name="Tsubouchi T."/>
            <person name="Morono Y."/>
            <person name="Uchiyama I."/>
            <person name="Ito T."/>
            <person name="Fujiyama A."/>
            <person name="Inagaki F."/>
            <person name="Takami H."/>
        </authorList>
    </citation>
    <scope>NUCLEOTIDE SEQUENCE</scope>
    <source>
        <strain evidence="2">Expedition CK06-06</strain>
    </source>
</reference>
<comment type="caution">
    <text evidence="2">The sequence shown here is derived from an EMBL/GenBank/DDBJ whole genome shotgun (WGS) entry which is preliminary data.</text>
</comment>
<dbReference type="InterPro" id="IPR038107">
    <property type="entry name" value="Glycos_transf_N_sf"/>
</dbReference>
<accession>X0W4F8</accession>
<feature type="domain" description="3-deoxy-D-manno-octulosonic-acid transferase N-terminal" evidence="1">
    <location>
        <begin position="2"/>
        <end position="42"/>
    </location>
</feature>
<evidence type="ECO:0000313" key="2">
    <source>
        <dbReference type="EMBL" id="GAG25754.1"/>
    </source>
</evidence>
<dbReference type="EMBL" id="BARS01037393">
    <property type="protein sequence ID" value="GAG25754.1"/>
    <property type="molecule type" value="Genomic_DNA"/>
</dbReference>
<name>X0W4F8_9ZZZZ</name>
<evidence type="ECO:0000259" key="1">
    <source>
        <dbReference type="Pfam" id="PF04413"/>
    </source>
</evidence>